<reference evidence="2 3" key="1">
    <citation type="submission" date="2021-08" db="EMBL/GenBank/DDBJ databases">
        <title>Streptomyces sp. PTM05 isolated from lichen.</title>
        <authorList>
            <person name="Somphong A."/>
            <person name="Phongsopitanun W."/>
            <person name="Tanasupawat S."/>
        </authorList>
    </citation>
    <scope>NUCLEOTIDE SEQUENCE [LARGE SCALE GENOMIC DNA]</scope>
    <source>
        <strain evidence="2 3">Ptm05</strain>
    </source>
</reference>
<evidence type="ECO:0000313" key="2">
    <source>
        <dbReference type="EMBL" id="MBY8888533.1"/>
    </source>
</evidence>
<protein>
    <submittedName>
        <fullName evidence="2">Uncharacterized protein</fullName>
    </submittedName>
</protein>
<gene>
    <name evidence="2" type="ORF">K7472_27365</name>
</gene>
<feature type="compositionally biased region" description="Pro residues" evidence="1">
    <location>
        <begin position="149"/>
        <end position="158"/>
    </location>
</feature>
<accession>A0ABS7QZ90</accession>
<feature type="compositionally biased region" description="Basic and acidic residues" evidence="1">
    <location>
        <begin position="131"/>
        <end position="141"/>
    </location>
</feature>
<comment type="caution">
    <text evidence="2">The sequence shown here is derived from an EMBL/GenBank/DDBJ whole genome shotgun (WGS) entry which is preliminary data.</text>
</comment>
<feature type="compositionally biased region" description="Basic and acidic residues" evidence="1">
    <location>
        <begin position="111"/>
        <end position="123"/>
    </location>
</feature>
<organism evidence="2 3">
    <name type="scientific">Streptantibioticus parmotrematis</name>
    <dbReference type="NCBI Taxonomy" id="2873249"/>
    <lineage>
        <taxon>Bacteria</taxon>
        <taxon>Bacillati</taxon>
        <taxon>Actinomycetota</taxon>
        <taxon>Actinomycetes</taxon>
        <taxon>Kitasatosporales</taxon>
        <taxon>Streptomycetaceae</taxon>
        <taxon>Streptantibioticus</taxon>
    </lineage>
</organism>
<evidence type="ECO:0000256" key="1">
    <source>
        <dbReference type="SAM" id="MobiDB-lite"/>
    </source>
</evidence>
<sequence>MVTCPEGHRSESEDYCDTCGLPVDGGRAPDGTAGGAGWSVGHRETGAAGHSLPSVRPAYELPAVESASAALERGSEPGLINELITGGAVAASFTAAASVAKARIEATTQRRKNELDAEVRREQIASQERQAVAHERGETTRARLGGGGTPPPVTPTDT</sequence>
<keyword evidence="3" id="KW-1185">Reference proteome</keyword>
<feature type="region of interest" description="Disordered" evidence="1">
    <location>
        <begin position="110"/>
        <end position="158"/>
    </location>
</feature>
<dbReference type="EMBL" id="JAINVZ010000025">
    <property type="protein sequence ID" value="MBY8888533.1"/>
    <property type="molecule type" value="Genomic_DNA"/>
</dbReference>
<dbReference type="RefSeq" id="WP_222981245.1">
    <property type="nucleotide sequence ID" value="NZ_JAINVZ010000025.1"/>
</dbReference>
<name>A0ABS7QZ90_9ACTN</name>
<proteinExistence type="predicted"/>
<evidence type="ECO:0000313" key="3">
    <source>
        <dbReference type="Proteomes" id="UP001198565"/>
    </source>
</evidence>
<feature type="region of interest" description="Disordered" evidence="1">
    <location>
        <begin position="30"/>
        <end position="53"/>
    </location>
</feature>
<dbReference type="Proteomes" id="UP001198565">
    <property type="component" value="Unassembled WGS sequence"/>
</dbReference>